<evidence type="ECO:0008006" key="3">
    <source>
        <dbReference type="Google" id="ProtNLM"/>
    </source>
</evidence>
<reference evidence="1 2" key="1">
    <citation type="submission" date="2017-05" db="EMBL/GenBank/DDBJ databases">
        <title>The draft genome of the hyperthermophilic archaeon 'Pyrodictium delaneyi strain Hulk', an iron and nitrate reducer, reveals the capacity for sulfate reduction.</title>
        <authorList>
            <person name="Demey L.M."/>
            <person name="Miller C."/>
            <person name="Manzella M."/>
            <person name="Reguera G."/>
            <person name="Kashefi K."/>
        </authorList>
    </citation>
    <scope>NUCLEOTIDE SEQUENCE [LARGE SCALE GENOMIC DNA]</scope>
    <source>
        <strain evidence="1 2">Hulk</strain>
    </source>
</reference>
<gene>
    <name evidence="1" type="ORF">Pdsh_07470</name>
</gene>
<dbReference type="InterPro" id="IPR007325">
    <property type="entry name" value="KFase/CYL"/>
</dbReference>
<dbReference type="PANTHER" id="PTHR31118">
    <property type="entry name" value="CYCLASE-LIKE PROTEIN 2"/>
    <property type="match status" value="1"/>
</dbReference>
<dbReference type="InterPro" id="IPR037175">
    <property type="entry name" value="KFase_sf"/>
</dbReference>
<accession>A0A211YMX6</accession>
<evidence type="ECO:0000313" key="1">
    <source>
        <dbReference type="EMBL" id="OWJ54316.1"/>
    </source>
</evidence>
<dbReference type="Proteomes" id="UP000196694">
    <property type="component" value="Unassembled WGS sequence"/>
</dbReference>
<dbReference type="GO" id="GO:0019441">
    <property type="term" value="P:L-tryptophan catabolic process to kynurenine"/>
    <property type="evidence" value="ECO:0007669"/>
    <property type="project" value="InterPro"/>
</dbReference>
<dbReference type="Pfam" id="PF04199">
    <property type="entry name" value="Cyclase"/>
    <property type="match status" value="1"/>
</dbReference>
<dbReference type="PANTHER" id="PTHR31118:SF12">
    <property type="entry name" value="CYCLASE-LIKE PROTEIN 2"/>
    <property type="match status" value="1"/>
</dbReference>
<dbReference type="SUPFAM" id="SSF102198">
    <property type="entry name" value="Putative cyclase"/>
    <property type="match status" value="1"/>
</dbReference>
<name>A0A211YMX6_9CREN</name>
<evidence type="ECO:0000313" key="2">
    <source>
        <dbReference type="Proteomes" id="UP000196694"/>
    </source>
</evidence>
<protein>
    <recommendedName>
        <fullName evidence="3">Metal-dependent hydrolase</fullName>
    </recommendedName>
</protein>
<dbReference type="AlphaFoldDB" id="A0A211YMX6"/>
<organism evidence="1 2">
    <name type="scientific">Pyrodictium delaneyi</name>
    <dbReference type="NCBI Taxonomy" id="1273541"/>
    <lineage>
        <taxon>Archaea</taxon>
        <taxon>Thermoproteota</taxon>
        <taxon>Thermoprotei</taxon>
        <taxon>Desulfurococcales</taxon>
        <taxon>Pyrodictiaceae</taxon>
        <taxon>Pyrodictium</taxon>
    </lineage>
</organism>
<keyword evidence="2" id="KW-1185">Reference proteome</keyword>
<sequence length="236" mass="25623">MPVPLHSPGMLLVYVVKRIVRLRIVDLTRPLSPETRVYPGDPPVRIEAIADIEKDGYYNRLLHVHEHVGTHVDAPAHMIQGGATIDMLEPARLVAPAVVMDLSNACGPVTSREIIAALRLRRLPLPQNGWYLLLRIGGGCRSISIDAAEWMVRMKLAGLGVDAASPDGPPYNVHRVLLSSNMLIIENLNIPSMLDGEIVTIVVAPLLVKGGSGAPARVYALLDGGRLGKWLRGEQV</sequence>
<comment type="caution">
    <text evidence="1">The sequence shown here is derived from an EMBL/GenBank/DDBJ whole genome shotgun (WGS) entry which is preliminary data.</text>
</comment>
<dbReference type="Gene3D" id="3.50.30.50">
    <property type="entry name" value="Putative cyclase"/>
    <property type="match status" value="1"/>
</dbReference>
<dbReference type="GO" id="GO:0004061">
    <property type="term" value="F:arylformamidase activity"/>
    <property type="evidence" value="ECO:0007669"/>
    <property type="project" value="InterPro"/>
</dbReference>
<proteinExistence type="predicted"/>
<dbReference type="EMBL" id="NCQP01000006">
    <property type="protein sequence ID" value="OWJ54316.1"/>
    <property type="molecule type" value="Genomic_DNA"/>
</dbReference>